<reference evidence="2" key="2">
    <citation type="journal article" date="2021" name="Sci. Rep.">
        <title>The distribution of antibiotic resistance genes in chicken gut microbiota commensals.</title>
        <authorList>
            <person name="Juricova H."/>
            <person name="Matiasovicova J."/>
            <person name="Kubasova T."/>
            <person name="Cejkova D."/>
            <person name="Rychlik I."/>
        </authorList>
    </citation>
    <scope>NUCLEOTIDE SEQUENCE</scope>
    <source>
        <strain evidence="2">An824</strain>
    </source>
</reference>
<keyword evidence="3" id="KW-1185">Reference proteome</keyword>
<dbReference type="RefSeq" id="WP_205104971.1">
    <property type="nucleotide sequence ID" value="NZ_JACJJG010000045.1"/>
</dbReference>
<keyword evidence="1" id="KW-0732">Signal</keyword>
<evidence type="ECO:0000256" key="1">
    <source>
        <dbReference type="SAM" id="SignalP"/>
    </source>
</evidence>
<evidence type="ECO:0000313" key="3">
    <source>
        <dbReference type="Proteomes" id="UP000706891"/>
    </source>
</evidence>
<feature type="chain" id="PRO_5037252427" evidence="1">
    <location>
        <begin position="20"/>
        <end position="568"/>
    </location>
</feature>
<protein>
    <submittedName>
        <fullName evidence="2">Uncharacterized protein</fullName>
    </submittedName>
</protein>
<accession>A0A938WTW7</accession>
<evidence type="ECO:0000313" key="2">
    <source>
        <dbReference type="EMBL" id="MBM6673972.1"/>
    </source>
</evidence>
<comment type="caution">
    <text evidence="2">The sequence shown here is derived from an EMBL/GenBank/DDBJ whole genome shotgun (WGS) entry which is preliminary data.</text>
</comment>
<feature type="signal peptide" evidence="1">
    <location>
        <begin position="1"/>
        <end position="19"/>
    </location>
</feature>
<sequence length="568" mass="61908">MKRTFFTLTAVLASALCFAQTTERIDVGTMQKVRQTKATSQVMTLKSKDAPKKSATTGNYYTRPAGTMYRGFDKEGMGYYNVGLVAPAYTDMQFTNMNADRSGNWYLNAQTGLVSADDMADADNNLIIEGGIQGGYYLPEPVLVNGSDSYKLPNRYGSTYMGQISTSYEITPLTYTDSHVGRPLNGWGILSSHYLYGAGTYNDSELGALTSIGVRQHYEKPISPLYVEDIYLSAVSNNGDDTPLKNGATLTMRITNDAGEEIAVLTAGAEDLTQEGDPESDDYYGLAYQWNIVFTNKVEDPLSGTLVANPFVIDEAFNVEITGFDNPDVNLGLCGFQCAEEDPLEDADVLLSDGDEVYALSYTSANLALPMTFTGIFDYVDVSSVLSYYTDDTQTATVDIENCNVLRITDDGTSCYMDNEAGEPAAYVMTGADWYDDNQNENYYYEVASSSDGSGDWITSYAVDNTSWIELGYNFITFSATACPSGEGRWAVVNIVGRGVTSATPIILLQGTATLDDVNIPSGITNITTGNSNKEFDPNAPVYNLEGQRVSKDAKGILIQNGRKFIRK</sequence>
<organism evidence="2 3">
    <name type="scientific">Marseilla massiliensis</name>
    <dbReference type="NCBI Taxonomy" id="1841864"/>
    <lineage>
        <taxon>Bacteria</taxon>
        <taxon>Pseudomonadati</taxon>
        <taxon>Bacteroidota</taxon>
        <taxon>Bacteroidia</taxon>
        <taxon>Bacteroidales</taxon>
        <taxon>Prevotellaceae</taxon>
        <taxon>Marseilla</taxon>
    </lineage>
</organism>
<reference evidence="2" key="1">
    <citation type="submission" date="2020-08" db="EMBL/GenBank/DDBJ databases">
        <authorList>
            <person name="Cejkova D."/>
            <person name="Kubasova T."/>
            <person name="Jahodarova E."/>
            <person name="Rychlik I."/>
        </authorList>
    </citation>
    <scope>NUCLEOTIDE SEQUENCE</scope>
    <source>
        <strain evidence="2">An824</strain>
    </source>
</reference>
<dbReference type="EMBL" id="JACJJG010000045">
    <property type="protein sequence ID" value="MBM6673972.1"/>
    <property type="molecule type" value="Genomic_DNA"/>
</dbReference>
<dbReference type="Proteomes" id="UP000706891">
    <property type="component" value="Unassembled WGS sequence"/>
</dbReference>
<name>A0A938WTW7_9BACT</name>
<proteinExistence type="predicted"/>
<dbReference type="AlphaFoldDB" id="A0A938WTW7"/>
<gene>
    <name evidence="2" type="ORF">H6A34_08805</name>
</gene>